<dbReference type="RefSeq" id="WP_074755564.1">
    <property type="nucleotide sequence ID" value="NZ_FOGJ01000009.1"/>
</dbReference>
<evidence type="ECO:0000313" key="5">
    <source>
        <dbReference type="Proteomes" id="UP000182584"/>
    </source>
</evidence>
<dbReference type="EMBL" id="FOGJ01000009">
    <property type="protein sequence ID" value="SER66449.1"/>
    <property type="molecule type" value="Genomic_DNA"/>
</dbReference>
<dbReference type="OrthoDB" id="9808814at2"/>
<organism evidence="4 5">
    <name type="scientific">Butyrivibrio fibrisolvens</name>
    <dbReference type="NCBI Taxonomy" id="831"/>
    <lineage>
        <taxon>Bacteria</taxon>
        <taxon>Bacillati</taxon>
        <taxon>Bacillota</taxon>
        <taxon>Clostridia</taxon>
        <taxon>Lachnospirales</taxon>
        <taxon>Lachnospiraceae</taxon>
        <taxon>Butyrivibrio</taxon>
    </lineage>
</organism>
<dbReference type="Proteomes" id="UP000182584">
    <property type="component" value="Unassembled WGS sequence"/>
</dbReference>
<reference evidence="4 5" key="1">
    <citation type="submission" date="2016-10" db="EMBL/GenBank/DDBJ databases">
        <authorList>
            <person name="de Groot N.N."/>
        </authorList>
    </citation>
    <scope>NUCLEOTIDE SEQUENCE [LARGE SCALE GENOMIC DNA]</scope>
    <source>
        <strain evidence="4 5">AR40</strain>
    </source>
</reference>
<dbReference type="PRINTS" id="PR00081">
    <property type="entry name" value="GDHRDH"/>
</dbReference>
<keyword evidence="2" id="KW-0560">Oxidoreductase</keyword>
<accession>A0A1H9R318</accession>
<name>A0A1H9R318_BUTFI</name>
<evidence type="ECO:0008006" key="6">
    <source>
        <dbReference type="Google" id="ProtNLM"/>
    </source>
</evidence>
<dbReference type="PANTHER" id="PTHR42901:SF1">
    <property type="entry name" value="ALCOHOL DEHYDROGENASE"/>
    <property type="match status" value="1"/>
</dbReference>
<dbReference type="InterPro" id="IPR002347">
    <property type="entry name" value="SDR_fam"/>
</dbReference>
<dbReference type="PRINTS" id="PR00080">
    <property type="entry name" value="SDRFAMILY"/>
</dbReference>
<comment type="similarity">
    <text evidence="1 3">Belongs to the short-chain dehydrogenases/reductases (SDR) family.</text>
</comment>
<proteinExistence type="inferred from homology"/>
<sequence length="260" mass="28458">MRNIAVVTGASSGLGEEFSRQLSKEGYHVIMVARRKDRLLAIQSELAGTSSIYTADLSKKKEINKLCESIEDELDKDSGNKLSVFINNAGFGLSGRFEDCDEKREIEMVDVNIKALHRLTKRMLPLMDKESGGYILNIGSSAGLFPAGPYMATYYATKAYVVSLTRAIAHELKKSASKTYIGVLCPGPVDTQFNAVANVVFALKGMSASSCVTYALKMMKKRKVVIVPTLRMKLACSLSRLLPGSLVIPMVAHQQHKKMG</sequence>
<dbReference type="AlphaFoldDB" id="A0A1H9R318"/>
<dbReference type="InterPro" id="IPR036291">
    <property type="entry name" value="NAD(P)-bd_dom_sf"/>
</dbReference>
<dbReference type="GO" id="GO:0016491">
    <property type="term" value="F:oxidoreductase activity"/>
    <property type="evidence" value="ECO:0007669"/>
    <property type="project" value="UniProtKB-KW"/>
</dbReference>
<gene>
    <name evidence="4" type="ORF">SAMN04487884_1097</name>
</gene>
<evidence type="ECO:0000256" key="1">
    <source>
        <dbReference type="ARBA" id="ARBA00006484"/>
    </source>
</evidence>
<evidence type="ECO:0000256" key="2">
    <source>
        <dbReference type="ARBA" id="ARBA00023002"/>
    </source>
</evidence>
<evidence type="ECO:0000313" key="4">
    <source>
        <dbReference type="EMBL" id="SER66449.1"/>
    </source>
</evidence>
<dbReference type="PIRSF" id="PIRSF000126">
    <property type="entry name" value="11-beta-HSD1"/>
    <property type="match status" value="1"/>
</dbReference>
<dbReference type="CDD" id="cd05233">
    <property type="entry name" value="SDR_c"/>
    <property type="match status" value="1"/>
</dbReference>
<protein>
    <recommendedName>
        <fullName evidence="6">Ketoacyl reductase</fullName>
    </recommendedName>
</protein>
<dbReference type="Pfam" id="PF00106">
    <property type="entry name" value="adh_short"/>
    <property type="match status" value="1"/>
</dbReference>
<evidence type="ECO:0000256" key="3">
    <source>
        <dbReference type="RuleBase" id="RU000363"/>
    </source>
</evidence>
<dbReference type="PANTHER" id="PTHR42901">
    <property type="entry name" value="ALCOHOL DEHYDROGENASE"/>
    <property type="match status" value="1"/>
</dbReference>
<dbReference type="Gene3D" id="3.40.50.720">
    <property type="entry name" value="NAD(P)-binding Rossmann-like Domain"/>
    <property type="match status" value="1"/>
</dbReference>
<dbReference type="eggNOG" id="COG0300">
    <property type="taxonomic scope" value="Bacteria"/>
</dbReference>
<dbReference type="SUPFAM" id="SSF51735">
    <property type="entry name" value="NAD(P)-binding Rossmann-fold domains"/>
    <property type="match status" value="1"/>
</dbReference>